<reference evidence="1 2" key="1">
    <citation type="submission" date="2020-04" db="EMBL/GenBank/DDBJ databases">
        <title>Perkinsus olseni comparative genomics.</title>
        <authorList>
            <person name="Bogema D.R."/>
        </authorList>
    </citation>
    <scope>NUCLEOTIDE SEQUENCE [LARGE SCALE GENOMIC DNA]</scope>
    <source>
        <strain evidence="1 2">ATCC PRA-207</strain>
    </source>
</reference>
<protein>
    <submittedName>
        <fullName evidence="1">Uncharacterized protein</fullName>
    </submittedName>
</protein>
<evidence type="ECO:0000313" key="2">
    <source>
        <dbReference type="Proteomes" id="UP000553632"/>
    </source>
</evidence>
<dbReference type="EMBL" id="JABANO010038630">
    <property type="protein sequence ID" value="KAF4698227.1"/>
    <property type="molecule type" value="Genomic_DNA"/>
</dbReference>
<keyword evidence="2" id="KW-1185">Reference proteome</keyword>
<dbReference type="Proteomes" id="UP000553632">
    <property type="component" value="Unassembled WGS sequence"/>
</dbReference>
<proteinExistence type="predicted"/>
<gene>
    <name evidence="1" type="ORF">FOZ63_033649</name>
</gene>
<dbReference type="AlphaFoldDB" id="A0A7J6PQS4"/>
<accession>A0A7J6PQS4</accession>
<organism evidence="1 2">
    <name type="scientific">Perkinsus olseni</name>
    <name type="common">Perkinsus atlanticus</name>
    <dbReference type="NCBI Taxonomy" id="32597"/>
    <lineage>
        <taxon>Eukaryota</taxon>
        <taxon>Sar</taxon>
        <taxon>Alveolata</taxon>
        <taxon>Perkinsozoa</taxon>
        <taxon>Perkinsea</taxon>
        <taxon>Perkinsida</taxon>
        <taxon>Perkinsidae</taxon>
        <taxon>Perkinsus</taxon>
    </lineage>
</organism>
<sequence length="173" mass="19052">MQPKMAKTISVILVVIPNDKNLVVKSTGCAAAVIVKDKARDLEGKERNPTIGSTGLRNIDQNGVRVFKNVTCTCVQRLPTDRVSLVVTRQALYGLPPAFAMEFGSLRTEIFDTIGASFRKTVSGNFSAFECCRRGASCSPSGGRRFYFLIGRFRFVEWSIVHSCFALLRLPLG</sequence>
<name>A0A7J6PQS4_PEROL</name>
<evidence type="ECO:0000313" key="1">
    <source>
        <dbReference type="EMBL" id="KAF4698227.1"/>
    </source>
</evidence>
<comment type="caution">
    <text evidence="1">The sequence shown here is derived from an EMBL/GenBank/DDBJ whole genome shotgun (WGS) entry which is preliminary data.</text>
</comment>